<dbReference type="GeneID" id="63830597"/>
<name>A0A165AYE4_9APHY</name>
<keyword evidence="3" id="KW-1185">Reference proteome</keyword>
<evidence type="ECO:0000313" key="2">
    <source>
        <dbReference type="EMBL" id="KZS99893.1"/>
    </source>
</evidence>
<protein>
    <submittedName>
        <fullName evidence="2">Uncharacterized protein</fullName>
    </submittedName>
</protein>
<gene>
    <name evidence="2" type="ORF">LAESUDRAFT_765106</name>
</gene>
<dbReference type="EMBL" id="KV427707">
    <property type="protein sequence ID" value="KZS99893.1"/>
    <property type="molecule type" value="Genomic_DNA"/>
</dbReference>
<dbReference type="RefSeq" id="XP_040757634.1">
    <property type="nucleotide sequence ID" value="XM_040913569.1"/>
</dbReference>
<evidence type="ECO:0000313" key="3">
    <source>
        <dbReference type="Proteomes" id="UP000076871"/>
    </source>
</evidence>
<reference evidence="2 3" key="1">
    <citation type="journal article" date="2016" name="Mol. Biol. Evol.">
        <title>Comparative Genomics of Early-Diverging Mushroom-Forming Fungi Provides Insights into the Origins of Lignocellulose Decay Capabilities.</title>
        <authorList>
            <person name="Nagy L.G."/>
            <person name="Riley R."/>
            <person name="Tritt A."/>
            <person name="Adam C."/>
            <person name="Daum C."/>
            <person name="Floudas D."/>
            <person name="Sun H."/>
            <person name="Yadav J.S."/>
            <person name="Pangilinan J."/>
            <person name="Larsson K.H."/>
            <person name="Matsuura K."/>
            <person name="Barry K."/>
            <person name="Labutti K."/>
            <person name="Kuo R."/>
            <person name="Ohm R.A."/>
            <person name="Bhattacharya S.S."/>
            <person name="Shirouzu T."/>
            <person name="Yoshinaga Y."/>
            <person name="Martin F.M."/>
            <person name="Grigoriev I.V."/>
            <person name="Hibbett D.S."/>
        </authorList>
    </citation>
    <scope>NUCLEOTIDE SEQUENCE [LARGE SCALE GENOMIC DNA]</scope>
    <source>
        <strain evidence="2 3">93-53</strain>
    </source>
</reference>
<dbReference type="Proteomes" id="UP000076871">
    <property type="component" value="Unassembled WGS sequence"/>
</dbReference>
<dbReference type="OrthoDB" id="3181539at2759"/>
<sequence>MQDALEAGLNANHRDAATPLSAPSSGRLQNDHRDGLSNATWMATTPQTVNEPAMLMPYSLVHNSICYTVLPLSPEPSPAHTALDPILPDASAFHDRHAVPPYTYPAITSATCSWMAILSRIWQPDVVWSCWKPATLGSYSSVAAIWEAWAEGERVAGISRKPPLRELEQLWGAQKNTTLRRG</sequence>
<dbReference type="InParanoid" id="A0A165AYE4"/>
<dbReference type="AlphaFoldDB" id="A0A165AYE4"/>
<proteinExistence type="predicted"/>
<organism evidence="2 3">
    <name type="scientific">Laetiporus sulphureus 93-53</name>
    <dbReference type="NCBI Taxonomy" id="1314785"/>
    <lineage>
        <taxon>Eukaryota</taxon>
        <taxon>Fungi</taxon>
        <taxon>Dikarya</taxon>
        <taxon>Basidiomycota</taxon>
        <taxon>Agaricomycotina</taxon>
        <taxon>Agaricomycetes</taxon>
        <taxon>Polyporales</taxon>
        <taxon>Laetiporus</taxon>
    </lineage>
</organism>
<feature type="region of interest" description="Disordered" evidence="1">
    <location>
        <begin position="1"/>
        <end position="34"/>
    </location>
</feature>
<evidence type="ECO:0000256" key="1">
    <source>
        <dbReference type="SAM" id="MobiDB-lite"/>
    </source>
</evidence>
<accession>A0A165AYE4</accession>